<reference evidence="2 3" key="1">
    <citation type="submission" date="2020-07" db="EMBL/GenBank/DDBJ databases">
        <title>Comparative genomics of pyrophilous fungi reveals a link between fire events and developmental genes.</title>
        <authorList>
            <consortium name="DOE Joint Genome Institute"/>
            <person name="Steindorff A.S."/>
            <person name="Carver A."/>
            <person name="Calhoun S."/>
            <person name="Stillman K."/>
            <person name="Liu H."/>
            <person name="Lipzen A."/>
            <person name="Pangilinan J."/>
            <person name="Labutti K."/>
            <person name="Bruns T.D."/>
            <person name="Grigoriev I.V."/>
        </authorList>
    </citation>
    <scope>NUCLEOTIDE SEQUENCE [LARGE SCALE GENOMIC DNA]</scope>
    <source>
        <strain evidence="2 3">CBS 144469</strain>
    </source>
</reference>
<sequence>REIFAQQPNRLFVRILVMTEEHVRVIQFDRGGALYSPLIPYHDEPDTLMRLIIGLSSVDEAELGLDTTIQWGAYHNGTGRKTPGTISVFNKTSNQWSSYRMRGVDPVFQRNEIIGRATRMWHVVDSGGQILVVKDAWIEKKREAEHYYLLKARGVMGVQQLVDYEDRTGLRHGELKFLRPACEDGVGRPFENKVFQRIVTPCYGEVLETSTHEHKIFAALHDAIAAHERLLDSGTLHCDVSLGNILFGVPGAPDGLRGILIDLDLAVRVQFHQKPLNPLTSGTLYTQSQFLLRGYGLRFRPAHDYLDDLESFFWTFVHLIYDEVDHEQDWAQGFIDAFESNKGESGQAKRAFLERRIRISDIPKCWSEECGHVLIAFQQVMRKVVREKEAIVKSMDREWDPAQMRNLHANKRKHYQDVLDILDMVLY</sequence>
<evidence type="ECO:0000313" key="3">
    <source>
        <dbReference type="Proteomes" id="UP000521943"/>
    </source>
</evidence>
<comment type="caution">
    <text evidence="2">The sequence shown here is derived from an EMBL/GenBank/DDBJ whole genome shotgun (WGS) entry which is preliminary data.</text>
</comment>
<name>A0A8H6MHK4_9AGAR</name>
<organism evidence="2 3">
    <name type="scientific">Ephemerocybe angulata</name>
    <dbReference type="NCBI Taxonomy" id="980116"/>
    <lineage>
        <taxon>Eukaryota</taxon>
        <taxon>Fungi</taxon>
        <taxon>Dikarya</taxon>
        <taxon>Basidiomycota</taxon>
        <taxon>Agaricomycotina</taxon>
        <taxon>Agaricomycetes</taxon>
        <taxon>Agaricomycetidae</taxon>
        <taxon>Agaricales</taxon>
        <taxon>Agaricineae</taxon>
        <taxon>Psathyrellaceae</taxon>
        <taxon>Ephemerocybe</taxon>
    </lineage>
</organism>
<proteinExistence type="predicted"/>
<dbReference type="AlphaFoldDB" id="A0A8H6MHK4"/>
<feature type="non-terminal residue" evidence="2">
    <location>
        <position position="427"/>
    </location>
</feature>
<dbReference type="SUPFAM" id="SSF56112">
    <property type="entry name" value="Protein kinase-like (PK-like)"/>
    <property type="match status" value="1"/>
</dbReference>
<dbReference type="InterPro" id="IPR011009">
    <property type="entry name" value="Kinase-like_dom_sf"/>
</dbReference>
<gene>
    <name evidence="2" type="ORF">DFP72DRAFT_798165</name>
</gene>
<evidence type="ECO:0000259" key="1">
    <source>
        <dbReference type="Pfam" id="PF17667"/>
    </source>
</evidence>
<evidence type="ECO:0000313" key="2">
    <source>
        <dbReference type="EMBL" id="KAF6765542.1"/>
    </source>
</evidence>
<dbReference type="InterPro" id="IPR040976">
    <property type="entry name" value="Pkinase_fungal"/>
</dbReference>
<dbReference type="OrthoDB" id="5584477at2759"/>
<protein>
    <recommendedName>
        <fullName evidence="1">Fungal-type protein kinase domain-containing protein</fullName>
    </recommendedName>
</protein>
<feature type="domain" description="Fungal-type protein kinase" evidence="1">
    <location>
        <begin position="190"/>
        <end position="318"/>
    </location>
</feature>
<dbReference type="Pfam" id="PF17667">
    <property type="entry name" value="Pkinase_fungal"/>
    <property type="match status" value="2"/>
</dbReference>
<dbReference type="PANTHER" id="PTHR38248">
    <property type="entry name" value="FUNK1 6"/>
    <property type="match status" value="1"/>
</dbReference>
<dbReference type="Gene3D" id="1.10.510.10">
    <property type="entry name" value="Transferase(Phosphotransferase) domain 1"/>
    <property type="match status" value="1"/>
</dbReference>
<feature type="domain" description="Fungal-type protein kinase" evidence="1">
    <location>
        <begin position="1"/>
        <end position="166"/>
    </location>
</feature>
<accession>A0A8H6MHK4</accession>
<dbReference type="EMBL" id="JACGCI010000002">
    <property type="protein sequence ID" value="KAF6765542.1"/>
    <property type="molecule type" value="Genomic_DNA"/>
</dbReference>
<keyword evidence="3" id="KW-1185">Reference proteome</keyword>
<dbReference type="Proteomes" id="UP000521943">
    <property type="component" value="Unassembled WGS sequence"/>
</dbReference>
<dbReference type="PANTHER" id="PTHR38248:SF2">
    <property type="entry name" value="FUNK1 11"/>
    <property type="match status" value="1"/>
</dbReference>